<keyword evidence="3" id="KW-1185">Reference proteome</keyword>
<organism evidence="2 3">
    <name type="scientific">Brassicogethes aeneus</name>
    <name type="common">Rape pollen beetle</name>
    <name type="synonym">Meligethes aeneus</name>
    <dbReference type="NCBI Taxonomy" id="1431903"/>
    <lineage>
        <taxon>Eukaryota</taxon>
        <taxon>Metazoa</taxon>
        <taxon>Ecdysozoa</taxon>
        <taxon>Arthropoda</taxon>
        <taxon>Hexapoda</taxon>
        <taxon>Insecta</taxon>
        <taxon>Pterygota</taxon>
        <taxon>Neoptera</taxon>
        <taxon>Endopterygota</taxon>
        <taxon>Coleoptera</taxon>
        <taxon>Polyphaga</taxon>
        <taxon>Cucujiformia</taxon>
        <taxon>Nitidulidae</taxon>
        <taxon>Meligethinae</taxon>
        <taxon>Brassicogethes</taxon>
    </lineage>
</organism>
<evidence type="ECO:0000313" key="2">
    <source>
        <dbReference type="EMBL" id="CAH0546775.1"/>
    </source>
</evidence>
<gene>
    <name evidence="2" type="ORF">MELIAE_LOCUS871</name>
</gene>
<feature type="compositionally biased region" description="Basic residues" evidence="1">
    <location>
        <begin position="206"/>
        <end position="216"/>
    </location>
</feature>
<dbReference type="AlphaFoldDB" id="A0A9P0FC49"/>
<feature type="region of interest" description="Disordered" evidence="1">
    <location>
        <begin position="142"/>
        <end position="172"/>
    </location>
</feature>
<evidence type="ECO:0000256" key="1">
    <source>
        <dbReference type="SAM" id="MobiDB-lite"/>
    </source>
</evidence>
<feature type="region of interest" description="Disordered" evidence="1">
    <location>
        <begin position="203"/>
        <end position="223"/>
    </location>
</feature>
<evidence type="ECO:0000313" key="3">
    <source>
        <dbReference type="Proteomes" id="UP001154078"/>
    </source>
</evidence>
<reference evidence="2" key="1">
    <citation type="submission" date="2021-12" db="EMBL/GenBank/DDBJ databases">
        <authorList>
            <person name="King R."/>
        </authorList>
    </citation>
    <scope>NUCLEOTIDE SEQUENCE</scope>
</reference>
<protein>
    <submittedName>
        <fullName evidence="2">Uncharacterized protein</fullName>
    </submittedName>
</protein>
<dbReference type="EMBL" id="OV121132">
    <property type="protein sequence ID" value="CAH0546775.1"/>
    <property type="molecule type" value="Genomic_DNA"/>
</dbReference>
<name>A0A9P0FC49_BRAAE</name>
<sequence length="315" mass="35003">MASDDDSDASVLSNKNNKTTEIVTSFKCCKNRQSKSLTCIQCGSVYHRGCAKKSLENRFTAIDDSRMVCCSNLDNKGEVSVAVLYQQKVEALLNEIDLWKKLFAQSEEKNSILKLNNGLLLESLKKSEVNYKNLQQVQIPSDQNKLSYSAAAQPAMSMSTNDDTSSGKQMSPPPVQYSVPTINFDDASLGKQIAPPPVQNMADTVKRRRKRHKKHTVASPADRRLKIPRDQDRDLSYAQAADSSHMRAVVPQDYPESLFDVTHLRKAMLRAIEDLEEGAAVPLFGGVSLKSGAIVRGRWTTSPGAGWKNWSLDRH</sequence>
<proteinExistence type="predicted"/>
<feature type="compositionally biased region" description="Polar residues" evidence="1">
    <location>
        <begin position="156"/>
        <end position="169"/>
    </location>
</feature>
<dbReference type="Proteomes" id="UP001154078">
    <property type="component" value="Chromosome 1"/>
</dbReference>
<accession>A0A9P0FC49</accession>